<keyword evidence="1" id="KW-1133">Transmembrane helix</keyword>
<keyword evidence="1" id="KW-0812">Transmembrane</keyword>
<proteinExistence type="predicted"/>
<reference evidence="2 3" key="1">
    <citation type="journal article" date="2011" name="Stand. Genomic Sci.">
        <title>Complete genome sequence of Treponema succinifaciens type strain (6091).</title>
        <authorList>
            <person name="Han C."/>
            <person name="Gronow S."/>
            <person name="Teshima H."/>
            <person name="Lapidus A."/>
            <person name="Nolan M."/>
            <person name="Lucas S."/>
            <person name="Hammon N."/>
            <person name="Deshpande S."/>
            <person name="Cheng J.F."/>
            <person name="Zeytun A."/>
            <person name="Tapia R."/>
            <person name="Goodwin L."/>
            <person name="Pitluck S."/>
            <person name="Liolios K."/>
            <person name="Pagani I."/>
            <person name="Ivanova N."/>
            <person name="Mavromatis K."/>
            <person name="Mikhailova N."/>
            <person name="Huntemann M."/>
            <person name="Pati A."/>
            <person name="Chen A."/>
            <person name="Palaniappan K."/>
            <person name="Land M."/>
            <person name="Hauser L."/>
            <person name="Brambilla E.M."/>
            <person name="Rohde M."/>
            <person name="Goker M."/>
            <person name="Woyke T."/>
            <person name="Bristow J."/>
            <person name="Eisen J.A."/>
            <person name="Markowitz V."/>
            <person name="Hugenholtz P."/>
            <person name="Kyrpides N.C."/>
            <person name="Klenk H.P."/>
            <person name="Detter J.C."/>
        </authorList>
    </citation>
    <scope>NUCLEOTIDE SEQUENCE [LARGE SCALE GENOMIC DNA]</scope>
    <source>
        <strain evidence="3">ATCC 33096 / DSM 2489 / 6091</strain>
    </source>
</reference>
<evidence type="ECO:0000313" key="2">
    <source>
        <dbReference type="EMBL" id="AEB13711.1"/>
    </source>
</evidence>
<keyword evidence="1" id="KW-0472">Membrane</keyword>
<protein>
    <submittedName>
        <fullName evidence="2">Uncharacterized protein</fullName>
    </submittedName>
</protein>
<dbReference type="EMBL" id="CP002631">
    <property type="protein sequence ID" value="AEB13711.1"/>
    <property type="molecule type" value="Genomic_DNA"/>
</dbReference>
<dbReference type="STRING" id="869209.Tresu_0781"/>
<dbReference type="HOGENOM" id="CLU_2222073_0_0_12"/>
<sequence length="106" mass="12135">MHLFLIALITLILLNFVIAIFSKKAGITARFSEDTLNQQILSIDNELGNGKISESEAEKQKLAILKKNQKLEIAAKRLKIVKFMFLGFILCACLLYVLLFFFLKWI</sequence>
<evidence type="ECO:0000256" key="1">
    <source>
        <dbReference type="SAM" id="Phobius"/>
    </source>
</evidence>
<dbReference type="GeneID" id="302997960"/>
<dbReference type="AlphaFoldDB" id="F2NX98"/>
<feature type="transmembrane region" description="Helical" evidence="1">
    <location>
        <begin position="83"/>
        <end position="103"/>
    </location>
</feature>
<reference evidence="3" key="2">
    <citation type="submission" date="2011-04" db="EMBL/GenBank/DDBJ databases">
        <title>The complete genome of chromosome of Treponema succinifaciens DSM 2489.</title>
        <authorList>
            <person name="Lucas S."/>
            <person name="Copeland A."/>
            <person name="Lapidus A."/>
            <person name="Bruce D."/>
            <person name="Goodwin L."/>
            <person name="Pitluck S."/>
            <person name="Peters L."/>
            <person name="Kyrpides N."/>
            <person name="Mavromatis K."/>
            <person name="Ivanova N."/>
            <person name="Ovchinnikova G."/>
            <person name="Teshima H."/>
            <person name="Detter J.C."/>
            <person name="Tapia R."/>
            <person name="Han C."/>
            <person name="Land M."/>
            <person name="Hauser L."/>
            <person name="Markowitz V."/>
            <person name="Cheng J.-F."/>
            <person name="Hugenholtz P."/>
            <person name="Woyke T."/>
            <person name="Wu D."/>
            <person name="Gronow S."/>
            <person name="Wellnitz S."/>
            <person name="Brambilla E."/>
            <person name="Klenk H.-P."/>
            <person name="Eisen J.A."/>
        </authorList>
    </citation>
    <scope>NUCLEOTIDE SEQUENCE [LARGE SCALE GENOMIC DNA]</scope>
    <source>
        <strain evidence="3">ATCC 33096 / DSM 2489 / 6091</strain>
    </source>
</reference>
<evidence type="ECO:0000313" key="3">
    <source>
        <dbReference type="Proteomes" id="UP000006852"/>
    </source>
</evidence>
<dbReference type="RefSeq" id="WP_013701007.1">
    <property type="nucleotide sequence ID" value="NC_015385.1"/>
</dbReference>
<accession>F2NX98</accession>
<dbReference type="Proteomes" id="UP000006852">
    <property type="component" value="Chromosome"/>
</dbReference>
<keyword evidence="3" id="KW-1185">Reference proteome</keyword>
<name>F2NX98_TRES6</name>
<organism evidence="2 3">
    <name type="scientific">Treponema succinifaciens (strain ATCC 33096 / DSM 2489 / 6091)</name>
    <dbReference type="NCBI Taxonomy" id="869209"/>
    <lineage>
        <taxon>Bacteria</taxon>
        <taxon>Pseudomonadati</taxon>
        <taxon>Spirochaetota</taxon>
        <taxon>Spirochaetia</taxon>
        <taxon>Spirochaetales</taxon>
        <taxon>Treponemataceae</taxon>
        <taxon>Treponema</taxon>
    </lineage>
</organism>
<gene>
    <name evidence="2" type="ordered locus">Tresu_0781</name>
</gene>
<dbReference type="KEGG" id="tsu:Tresu_0781"/>